<feature type="domain" description="DUF7730" evidence="1">
    <location>
        <begin position="81"/>
        <end position="291"/>
    </location>
</feature>
<dbReference type="Pfam" id="PF24864">
    <property type="entry name" value="DUF7730"/>
    <property type="match status" value="1"/>
</dbReference>
<dbReference type="AlphaFoldDB" id="A0A6A6GX66"/>
<evidence type="ECO:0000313" key="2">
    <source>
        <dbReference type="EMBL" id="KAF2230335.1"/>
    </source>
</evidence>
<proteinExistence type="predicted"/>
<name>A0A6A6GX66_VIRVR</name>
<dbReference type="OrthoDB" id="4757095at2759"/>
<accession>A0A6A6GX66</accession>
<dbReference type="Proteomes" id="UP000800092">
    <property type="component" value="Unassembled WGS sequence"/>
</dbReference>
<gene>
    <name evidence="2" type="ORF">EV356DRAFT_536488</name>
</gene>
<sequence>MDQIAERWFEISLKVDHCRTLTQIGGRISAKGAALEEQEAAASQSLPTKRPRSLTIPAIDRAIGDASRSFTDTGDWQQTLNQHQSPLMWLPYDVRRMIWEEAAVSGRVFHFIRCPERLLGNKSFELVYARADKVGNVNLCCVWTIYPLQVPPGSGDRAGTRERRPPPDGALANFLPMLQTCRLIYSETIELLYRNNIFAFEHLEAVQVLRKTTLRSRLDTIRIVCLDYRFGRRMFPVDGGMWPETCETFAGLAGLQSLYLQLHGEGLDSGKDNHHAVLEPLRQITHVKTFKQQGYKKQKEASELWQFLSAEEKEFCSGKVRKDAEETKQEE</sequence>
<organism evidence="2 3">
    <name type="scientific">Viridothelium virens</name>
    <name type="common">Speckled blister lichen</name>
    <name type="synonym">Trypethelium virens</name>
    <dbReference type="NCBI Taxonomy" id="1048519"/>
    <lineage>
        <taxon>Eukaryota</taxon>
        <taxon>Fungi</taxon>
        <taxon>Dikarya</taxon>
        <taxon>Ascomycota</taxon>
        <taxon>Pezizomycotina</taxon>
        <taxon>Dothideomycetes</taxon>
        <taxon>Dothideomycetes incertae sedis</taxon>
        <taxon>Trypetheliales</taxon>
        <taxon>Trypetheliaceae</taxon>
        <taxon>Viridothelium</taxon>
    </lineage>
</organism>
<evidence type="ECO:0000313" key="3">
    <source>
        <dbReference type="Proteomes" id="UP000800092"/>
    </source>
</evidence>
<reference evidence="2" key="1">
    <citation type="journal article" date="2020" name="Stud. Mycol.">
        <title>101 Dothideomycetes genomes: a test case for predicting lifestyles and emergence of pathogens.</title>
        <authorList>
            <person name="Haridas S."/>
            <person name="Albert R."/>
            <person name="Binder M."/>
            <person name="Bloem J."/>
            <person name="Labutti K."/>
            <person name="Salamov A."/>
            <person name="Andreopoulos B."/>
            <person name="Baker S."/>
            <person name="Barry K."/>
            <person name="Bills G."/>
            <person name="Bluhm B."/>
            <person name="Cannon C."/>
            <person name="Castanera R."/>
            <person name="Culley D."/>
            <person name="Daum C."/>
            <person name="Ezra D."/>
            <person name="Gonzalez J."/>
            <person name="Henrissat B."/>
            <person name="Kuo A."/>
            <person name="Liang C."/>
            <person name="Lipzen A."/>
            <person name="Lutzoni F."/>
            <person name="Magnuson J."/>
            <person name="Mondo S."/>
            <person name="Nolan M."/>
            <person name="Ohm R."/>
            <person name="Pangilinan J."/>
            <person name="Park H.-J."/>
            <person name="Ramirez L."/>
            <person name="Alfaro M."/>
            <person name="Sun H."/>
            <person name="Tritt A."/>
            <person name="Yoshinaga Y."/>
            <person name="Zwiers L.-H."/>
            <person name="Turgeon B."/>
            <person name="Goodwin S."/>
            <person name="Spatafora J."/>
            <person name="Crous P."/>
            <person name="Grigoriev I."/>
        </authorList>
    </citation>
    <scope>NUCLEOTIDE SEQUENCE</scope>
    <source>
        <strain evidence="2">Tuck. ex Michener</strain>
    </source>
</reference>
<dbReference type="PANTHER" id="PTHR38790">
    <property type="entry name" value="2EXR DOMAIN-CONTAINING PROTEIN-RELATED"/>
    <property type="match status" value="1"/>
</dbReference>
<evidence type="ECO:0000259" key="1">
    <source>
        <dbReference type="Pfam" id="PF24864"/>
    </source>
</evidence>
<dbReference type="InterPro" id="IPR056632">
    <property type="entry name" value="DUF7730"/>
</dbReference>
<dbReference type="EMBL" id="ML991843">
    <property type="protein sequence ID" value="KAF2230335.1"/>
    <property type="molecule type" value="Genomic_DNA"/>
</dbReference>
<protein>
    <recommendedName>
        <fullName evidence="1">DUF7730 domain-containing protein</fullName>
    </recommendedName>
</protein>
<keyword evidence="3" id="KW-1185">Reference proteome</keyword>
<dbReference type="PANTHER" id="PTHR38790:SF9">
    <property type="entry name" value="F-BOX DOMAIN-CONTAINING PROTEIN"/>
    <property type="match status" value="1"/>
</dbReference>